<reference evidence="4 5" key="1">
    <citation type="submission" date="2019-06" db="EMBL/GenBank/DDBJ databases">
        <title>Sequencing the genomes of 1000 actinobacteria strains.</title>
        <authorList>
            <person name="Klenk H.-P."/>
        </authorList>
    </citation>
    <scope>NUCLEOTIDE SEQUENCE [LARGE SCALE GENOMIC DNA]</scope>
    <source>
        <strain evidence="4 5">DSM 103495</strain>
    </source>
</reference>
<feature type="transmembrane region" description="Helical" evidence="2">
    <location>
        <begin position="168"/>
        <end position="188"/>
    </location>
</feature>
<dbReference type="InterPro" id="IPR058983">
    <property type="entry name" value="AftB_C"/>
</dbReference>
<comment type="caution">
    <text evidence="4">The sequence shown here is derived from an EMBL/GenBank/DDBJ whole genome shotgun (WGS) entry which is preliminary data.</text>
</comment>
<keyword evidence="5" id="KW-1185">Reference proteome</keyword>
<evidence type="ECO:0000313" key="4">
    <source>
        <dbReference type="EMBL" id="TQM29446.1"/>
    </source>
</evidence>
<dbReference type="InterPro" id="IPR048243">
    <property type="entry name" value="AftB-like"/>
</dbReference>
<organism evidence="4 5">
    <name type="scientific">Nocardia bhagyanarayanae</name>
    <dbReference type="NCBI Taxonomy" id="1215925"/>
    <lineage>
        <taxon>Bacteria</taxon>
        <taxon>Bacillati</taxon>
        <taxon>Actinomycetota</taxon>
        <taxon>Actinomycetes</taxon>
        <taxon>Mycobacteriales</taxon>
        <taxon>Nocardiaceae</taxon>
        <taxon>Nocardia</taxon>
    </lineage>
</organism>
<protein>
    <submittedName>
        <fullName evidence="4">Arabinofuranosyltransferase</fullName>
    </submittedName>
</protein>
<keyword evidence="2" id="KW-1133">Transmembrane helix</keyword>
<evidence type="ECO:0000313" key="5">
    <source>
        <dbReference type="Proteomes" id="UP000316331"/>
    </source>
</evidence>
<evidence type="ECO:0000256" key="2">
    <source>
        <dbReference type="SAM" id="Phobius"/>
    </source>
</evidence>
<dbReference type="GO" id="GO:0016740">
    <property type="term" value="F:transferase activity"/>
    <property type="evidence" value="ECO:0007669"/>
    <property type="project" value="UniProtKB-KW"/>
</dbReference>
<feature type="transmembrane region" description="Helical" evidence="2">
    <location>
        <begin position="403"/>
        <end position="424"/>
    </location>
</feature>
<accession>A0A543F6K1</accession>
<evidence type="ECO:0000256" key="1">
    <source>
        <dbReference type="SAM" id="MobiDB-lite"/>
    </source>
</evidence>
<dbReference type="EMBL" id="VFPG01000001">
    <property type="protein sequence ID" value="TQM29446.1"/>
    <property type="molecule type" value="Genomic_DNA"/>
</dbReference>
<keyword evidence="2" id="KW-0812">Transmembrane</keyword>
<feature type="region of interest" description="Disordered" evidence="1">
    <location>
        <begin position="1"/>
        <end position="29"/>
    </location>
</feature>
<feature type="domain" description="Terminal beta-(1-&gt;2)-arabinofuranosyltransferase C-terminal" evidence="3">
    <location>
        <begin position="510"/>
        <end position="623"/>
    </location>
</feature>
<dbReference type="NCBIfam" id="NF041480">
    <property type="entry name" value="flag_mot_ctl_ZomB"/>
    <property type="match status" value="1"/>
</dbReference>
<sequence length="651" mass="71782">MSLSISPDEMLVEGAERTEDEAERTANAQARSASSFQRLSRATFVGGIALTAALFTIGGWQRRWIADDGLIVLRTVRNLLAGNGPVFNMDERVETNTSTAWTYIVWFFSWLTQARLEYVVLGIALTLSVAAMVFAMLGTARLWGGAKSALLLPAGVLVYIAVPPARDYATSGLESGLVICWLGALWWLMLRWAQAERVRLAGLFGLVFFAGLAPLIRPEMTLVGALALLMIFFAPLPETRFRPIVLRAVIVGVAGLVPLGYQIWRMGYYGLPYPNTAVAKDAGGAKWSQGFTYLWDLIGPYLLWIPLLVLLVAGVVAARAMGAPAASGKPAATEGRLRRFSAWLRSPAAVVTLVLVSGFLLTIYALRVGGDFMHGRMLLPQLFLLLLPVAVLPMRLPEGGLRAANWSFAVILIAWLGTLGWALFASGTTAIETGTKISSSGIVDERVYYVLNTGHDHPIRAEDYLDYPRIRAMVNNIQETPDGGLLLNSPSFMFWYIAPPPQPIPDGGAGHTVYFLNLGMTSMNVPLDVRVIDQMGLAYPLAAHTERLADGRIGHDKNLYPDWVVVDAGMVDKKPWMPWYLDEKWVTQARTAMSCPETQALLISSRDPLTFERFRHNLRNALSFAKYRIERVPKYEIQRCGLVDPFPQPPN</sequence>
<feature type="transmembrane region" description="Helical" evidence="2">
    <location>
        <begin position="118"/>
        <end position="137"/>
    </location>
</feature>
<feature type="transmembrane region" description="Helical" evidence="2">
    <location>
        <begin position="222"/>
        <end position="237"/>
    </location>
</feature>
<gene>
    <name evidence="4" type="ORF">FB390_1048</name>
</gene>
<keyword evidence="4" id="KW-0808">Transferase</keyword>
<feature type="transmembrane region" description="Helical" evidence="2">
    <location>
        <begin position="378"/>
        <end position="396"/>
    </location>
</feature>
<feature type="transmembrane region" description="Helical" evidence="2">
    <location>
        <begin position="39"/>
        <end position="60"/>
    </location>
</feature>
<keyword evidence="2" id="KW-0472">Membrane</keyword>
<feature type="transmembrane region" description="Helical" evidence="2">
    <location>
        <begin position="200"/>
        <end position="216"/>
    </location>
</feature>
<dbReference type="Pfam" id="PF26371">
    <property type="entry name" value="AftB_C"/>
    <property type="match status" value="1"/>
</dbReference>
<feature type="transmembrane region" description="Helical" evidence="2">
    <location>
        <begin position="244"/>
        <end position="264"/>
    </location>
</feature>
<dbReference type="AlphaFoldDB" id="A0A543F6K1"/>
<dbReference type="Proteomes" id="UP000316331">
    <property type="component" value="Unassembled WGS sequence"/>
</dbReference>
<proteinExistence type="predicted"/>
<evidence type="ECO:0000259" key="3">
    <source>
        <dbReference type="Pfam" id="PF26371"/>
    </source>
</evidence>
<name>A0A543F6K1_9NOCA</name>
<feature type="transmembrane region" description="Helical" evidence="2">
    <location>
        <begin position="342"/>
        <end position="366"/>
    </location>
</feature>
<feature type="transmembrane region" description="Helical" evidence="2">
    <location>
        <begin position="301"/>
        <end position="321"/>
    </location>
</feature>